<proteinExistence type="predicted"/>
<sequence length="95" mass="11142">MAVHRLEFKEELIRKSLPSHHQRMADLSHEQSAVKHSNWECELRPKEKALAETAALLTLSKKARAIWRVWTCLTTLRSPLPTSQKHVYKRKTERS</sequence>
<protein>
    <submittedName>
        <fullName evidence="1">Uncharacterized protein</fullName>
    </submittedName>
</protein>
<reference evidence="1 2" key="1">
    <citation type="submission" date="2018-06" db="EMBL/GenBank/DDBJ databases">
        <authorList>
            <consortium name="Pathogen Informatics"/>
            <person name="Doyle S."/>
        </authorList>
    </citation>
    <scope>NUCLEOTIDE SEQUENCE [LARGE SCALE GENOMIC DNA]</scope>
    <source>
        <strain evidence="1 2">NCTC11009</strain>
    </source>
</reference>
<accession>A0A2X1ULA9</accession>
<gene>
    <name evidence="1" type="ORF">NCTC11009_01172</name>
</gene>
<dbReference type="EMBL" id="UATH01000001">
    <property type="protein sequence ID" value="SPY07956.1"/>
    <property type="molecule type" value="Genomic_DNA"/>
</dbReference>
<name>A0A2X1ULA9_9BURK</name>
<dbReference type="AlphaFoldDB" id="A0A2X1ULA9"/>
<evidence type="ECO:0000313" key="2">
    <source>
        <dbReference type="Proteomes" id="UP000250242"/>
    </source>
</evidence>
<organism evidence="1 2">
    <name type="scientific">Oligella urethralis</name>
    <dbReference type="NCBI Taxonomy" id="90245"/>
    <lineage>
        <taxon>Bacteria</taxon>
        <taxon>Pseudomonadati</taxon>
        <taxon>Pseudomonadota</taxon>
        <taxon>Betaproteobacteria</taxon>
        <taxon>Burkholderiales</taxon>
        <taxon>Alcaligenaceae</taxon>
        <taxon>Oligella</taxon>
    </lineage>
</organism>
<evidence type="ECO:0000313" key="1">
    <source>
        <dbReference type="EMBL" id="SPY07956.1"/>
    </source>
</evidence>
<dbReference type="Proteomes" id="UP000250242">
    <property type="component" value="Unassembled WGS sequence"/>
</dbReference>